<gene>
    <name evidence="1" type="ORF">IAC85_01270</name>
</gene>
<reference evidence="1" key="2">
    <citation type="journal article" date="2021" name="PeerJ">
        <title>Extensive microbial diversity within the chicken gut microbiome revealed by metagenomics and culture.</title>
        <authorList>
            <person name="Gilroy R."/>
            <person name="Ravi A."/>
            <person name="Getino M."/>
            <person name="Pursley I."/>
            <person name="Horton D.L."/>
            <person name="Alikhan N.F."/>
            <person name="Baker D."/>
            <person name="Gharbi K."/>
            <person name="Hall N."/>
            <person name="Watson M."/>
            <person name="Adriaenssens E.M."/>
            <person name="Foster-Nyarko E."/>
            <person name="Jarju S."/>
            <person name="Secka A."/>
            <person name="Antonio M."/>
            <person name="Oren A."/>
            <person name="Chaudhuri R.R."/>
            <person name="La Ragione R."/>
            <person name="Hildebrand F."/>
            <person name="Pallen M.J."/>
        </authorList>
    </citation>
    <scope>NUCLEOTIDE SEQUENCE</scope>
    <source>
        <strain evidence="1">CHK165-10780</strain>
    </source>
</reference>
<accession>A0A9D0Z0R8</accession>
<evidence type="ECO:0000313" key="2">
    <source>
        <dbReference type="Proteomes" id="UP000886725"/>
    </source>
</evidence>
<proteinExistence type="predicted"/>
<dbReference type="AlphaFoldDB" id="A0A9D0Z0R8"/>
<name>A0A9D0Z0R8_9FIRM</name>
<dbReference type="Proteomes" id="UP000886725">
    <property type="component" value="Unassembled WGS sequence"/>
</dbReference>
<sequence length="191" mass="21391">GDINQTATVLGFKNLTDHAGATSLIYMIKKQLERHGVPVIAIELNKRDFMYFNDKSMLSLSVEQLPAELLKHKDVKVILLDINDTNSEESCGDVFYLLEPSTIKLNKLLRRDRNVFQKMKAKKIVLNRSLLSSSDVADLEYEAKAKIFYSLPPLNDRINNNVLDDFLSTIGVLKVGSGSSGKSGGMFSFFK</sequence>
<reference evidence="1" key="1">
    <citation type="submission" date="2020-10" db="EMBL/GenBank/DDBJ databases">
        <authorList>
            <person name="Gilroy R."/>
        </authorList>
    </citation>
    <scope>NUCLEOTIDE SEQUENCE</scope>
    <source>
        <strain evidence="1">CHK165-10780</strain>
    </source>
</reference>
<evidence type="ECO:0000313" key="1">
    <source>
        <dbReference type="EMBL" id="HIQ64350.1"/>
    </source>
</evidence>
<protein>
    <submittedName>
        <fullName evidence="1">Uncharacterized protein</fullName>
    </submittedName>
</protein>
<feature type="non-terminal residue" evidence="1">
    <location>
        <position position="1"/>
    </location>
</feature>
<dbReference type="EMBL" id="DVFU01000026">
    <property type="protein sequence ID" value="HIQ64350.1"/>
    <property type="molecule type" value="Genomic_DNA"/>
</dbReference>
<comment type="caution">
    <text evidence="1">The sequence shown here is derived from an EMBL/GenBank/DDBJ whole genome shotgun (WGS) entry which is preliminary data.</text>
</comment>
<organism evidence="1 2">
    <name type="scientific">Candidatus Faecenecus gallistercoris</name>
    <dbReference type="NCBI Taxonomy" id="2840793"/>
    <lineage>
        <taxon>Bacteria</taxon>
        <taxon>Bacillati</taxon>
        <taxon>Bacillota</taxon>
        <taxon>Bacillota incertae sedis</taxon>
        <taxon>Candidatus Faecenecus</taxon>
    </lineage>
</organism>